<dbReference type="InterPro" id="IPR029028">
    <property type="entry name" value="Alpha/beta_knot_MTases"/>
</dbReference>
<dbReference type="GO" id="GO:0006396">
    <property type="term" value="P:RNA processing"/>
    <property type="evidence" value="ECO:0007669"/>
    <property type="project" value="InterPro"/>
</dbReference>
<dbReference type="GO" id="GO:0032259">
    <property type="term" value="P:methylation"/>
    <property type="evidence" value="ECO:0007669"/>
    <property type="project" value="UniProtKB-KW"/>
</dbReference>
<evidence type="ECO:0000259" key="3">
    <source>
        <dbReference type="Pfam" id="PF00588"/>
    </source>
</evidence>
<keyword evidence="1" id="KW-0489">Methyltransferase</keyword>
<proteinExistence type="predicted"/>
<dbReference type="PANTHER" id="PTHR43191">
    <property type="entry name" value="RRNA METHYLTRANSFERASE 3"/>
    <property type="match status" value="1"/>
</dbReference>
<dbReference type="Proteomes" id="UP000654075">
    <property type="component" value="Unassembled WGS sequence"/>
</dbReference>
<dbReference type="InterPro" id="IPR051259">
    <property type="entry name" value="rRNA_Methyltransferase"/>
</dbReference>
<accession>A0A813ECV6</accession>
<feature type="domain" description="tRNA/rRNA methyltransferase SpoU type" evidence="3">
    <location>
        <begin position="32"/>
        <end position="111"/>
    </location>
</feature>
<dbReference type="GO" id="GO:0003723">
    <property type="term" value="F:RNA binding"/>
    <property type="evidence" value="ECO:0007669"/>
    <property type="project" value="InterPro"/>
</dbReference>
<evidence type="ECO:0000313" key="5">
    <source>
        <dbReference type="Proteomes" id="UP000654075"/>
    </source>
</evidence>
<feature type="non-terminal residue" evidence="4">
    <location>
        <position position="116"/>
    </location>
</feature>
<dbReference type="PANTHER" id="PTHR43191:SF2">
    <property type="entry name" value="RRNA METHYLTRANSFERASE 3, MITOCHONDRIAL"/>
    <property type="match status" value="1"/>
</dbReference>
<protein>
    <recommendedName>
        <fullName evidence="3">tRNA/rRNA methyltransferase SpoU type domain-containing protein</fullName>
    </recommendedName>
</protein>
<comment type="caution">
    <text evidence="4">The sequence shown here is derived from an EMBL/GenBank/DDBJ whole genome shotgun (WGS) entry which is preliminary data.</text>
</comment>
<gene>
    <name evidence="4" type="ORF">PGLA1383_LOCUS16520</name>
</gene>
<dbReference type="AlphaFoldDB" id="A0A813ECV6"/>
<dbReference type="Pfam" id="PF00588">
    <property type="entry name" value="SpoU_methylase"/>
    <property type="match status" value="1"/>
</dbReference>
<dbReference type="InterPro" id="IPR001537">
    <property type="entry name" value="SpoU_MeTrfase"/>
</dbReference>
<dbReference type="EMBL" id="CAJNNV010010036">
    <property type="protein sequence ID" value="CAE8598107.1"/>
    <property type="molecule type" value="Genomic_DNA"/>
</dbReference>
<sequence>EYAKQLDEDDFVLGTIEQPKPVVEFEPNPRRLLAVDGIKHPENMGMLLSSAVALKYEGLLLSANCVDPFSYKVLEASQAVAWTMPYRYVTPAELLELCKRHQLLPCAAALDGIPLA</sequence>
<evidence type="ECO:0000313" key="4">
    <source>
        <dbReference type="EMBL" id="CAE8598107.1"/>
    </source>
</evidence>
<feature type="non-terminal residue" evidence="4">
    <location>
        <position position="1"/>
    </location>
</feature>
<keyword evidence="5" id="KW-1185">Reference proteome</keyword>
<dbReference type="GO" id="GO:0008173">
    <property type="term" value="F:RNA methyltransferase activity"/>
    <property type="evidence" value="ECO:0007669"/>
    <property type="project" value="InterPro"/>
</dbReference>
<reference evidence="4" key="1">
    <citation type="submission" date="2021-02" db="EMBL/GenBank/DDBJ databases">
        <authorList>
            <person name="Dougan E. K."/>
            <person name="Rhodes N."/>
            <person name="Thang M."/>
            <person name="Chan C."/>
        </authorList>
    </citation>
    <scope>NUCLEOTIDE SEQUENCE</scope>
</reference>
<dbReference type="InterPro" id="IPR029026">
    <property type="entry name" value="tRNA_m1G_MTases_N"/>
</dbReference>
<keyword evidence="2" id="KW-0808">Transferase</keyword>
<evidence type="ECO:0000256" key="2">
    <source>
        <dbReference type="ARBA" id="ARBA00022679"/>
    </source>
</evidence>
<dbReference type="SUPFAM" id="SSF75217">
    <property type="entry name" value="alpha/beta knot"/>
    <property type="match status" value="1"/>
</dbReference>
<evidence type="ECO:0000256" key="1">
    <source>
        <dbReference type="ARBA" id="ARBA00022603"/>
    </source>
</evidence>
<organism evidence="4 5">
    <name type="scientific">Polarella glacialis</name>
    <name type="common">Dinoflagellate</name>
    <dbReference type="NCBI Taxonomy" id="89957"/>
    <lineage>
        <taxon>Eukaryota</taxon>
        <taxon>Sar</taxon>
        <taxon>Alveolata</taxon>
        <taxon>Dinophyceae</taxon>
        <taxon>Suessiales</taxon>
        <taxon>Suessiaceae</taxon>
        <taxon>Polarella</taxon>
    </lineage>
</organism>
<dbReference type="Gene3D" id="3.40.1280.10">
    <property type="match status" value="1"/>
</dbReference>
<dbReference type="OrthoDB" id="270651at2759"/>
<name>A0A813ECV6_POLGL</name>